<feature type="region of interest" description="Disordered" evidence="1">
    <location>
        <begin position="1"/>
        <end position="171"/>
    </location>
</feature>
<feature type="compositionally biased region" description="Polar residues" evidence="1">
    <location>
        <begin position="134"/>
        <end position="145"/>
    </location>
</feature>
<evidence type="ECO:0000313" key="2">
    <source>
        <dbReference type="EMBL" id="ASU79465.1"/>
    </source>
</evidence>
<dbReference type="RefSeq" id="WP_094904622.1">
    <property type="nucleotide sequence ID" value="NZ_CP022752.1"/>
</dbReference>
<dbReference type="EMBL" id="CP022752">
    <property type="protein sequence ID" value="ASU79465.1"/>
    <property type="molecule type" value="Genomic_DNA"/>
</dbReference>
<sequence length="171" mass="17785">MSDPLDGETPSADEVVSSGDQPTDPARLQSAADLDEDELAVDPLEGGLEPPEGWSEVTRQRPTPSEQAEGPELDQRLAEQRPDFGERAAESPDSASAAGSGEEAEGPEPGGETGTAEERPIRTTGATVVEAGRTGSTGLSASSTEGIDATDPEVVERAPEEDAERVEDSER</sequence>
<reference evidence="2 3" key="1">
    <citation type="submission" date="2017-08" db="EMBL/GenBank/DDBJ databases">
        <title>The complete genome sequence of moderately halophilic actinomycete Actinopolyspora erythraea YIM 90600, the producer of novel erythromycin, novel actinopolysporins A-C and tubercidin.</title>
        <authorList>
            <person name="Yin M."/>
            <person name="Tang S."/>
        </authorList>
    </citation>
    <scope>NUCLEOTIDE SEQUENCE [LARGE SCALE GENOMIC DNA]</scope>
    <source>
        <strain evidence="2 3">YIM 90600</strain>
    </source>
</reference>
<proteinExistence type="predicted"/>
<dbReference type="Proteomes" id="UP000215043">
    <property type="component" value="Chromosome"/>
</dbReference>
<feature type="compositionally biased region" description="Low complexity" evidence="1">
    <location>
        <begin position="91"/>
        <end position="101"/>
    </location>
</feature>
<accession>A0A223RUE9</accession>
<evidence type="ECO:0000256" key="1">
    <source>
        <dbReference type="SAM" id="MobiDB-lite"/>
    </source>
</evidence>
<protein>
    <recommendedName>
        <fullName evidence="4">DUF5709 domain-containing protein</fullName>
    </recommendedName>
</protein>
<name>A0A223RUE9_9ACTN</name>
<feature type="compositionally biased region" description="Basic and acidic residues" evidence="1">
    <location>
        <begin position="154"/>
        <end position="171"/>
    </location>
</feature>
<evidence type="ECO:0008006" key="4">
    <source>
        <dbReference type="Google" id="ProtNLM"/>
    </source>
</evidence>
<feature type="compositionally biased region" description="Basic and acidic residues" evidence="1">
    <location>
        <begin position="73"/>
        <end position="90"/>
    </location>
</feature>
<dbReference type="OrthoDB" id="4565554at2"/>
<gene>
    <name evidence="2" type="ORF">CDG81_15625</name>
</gene>
<organism evidence="2 3">
    <name type="scientific">Actinopolyspora erythraea</name>
    <dbReference type="NCBI Taxonomy" id="414996"/>
    <lineage>
        <taxon>Bacteria</taxon>
        <taxon>Bacillati</taxon>
        <taxon>Actinomycetota</taxon>
        <taxon>Actinomycetes</taxon>
        <taxon>Actinopolysporales</taxon>
        <taxon>Actinopolysporaceae</taxon>
        <taxon>Actinopolyspora</taxon>
    </lineage>
</organism>
<evidence type="ECO:0000313" key="3">
    <source>
        <dbReference type="Proteomes" id="UP000215043"/>
    </source>
</evidence>
<dbReference type="KEGG" id="aey:CDG81_15625"/>
<dbReference type="AlphaFoldDB" id="A0A223RUE9"/>